<dbReference type="RefSeq" id="WP_325848783.1">
    <property type="nucleotide sequence ID" value="NZ_JALLMC010000006.1"/>
</dbReference>
<keyword evidence="10" id="KW-1185">Reference proteome</keyword>
<evidence type="ECO:0000313" key="9">
    <source>
        <dbReference type="EMBL" id="MEB6411529.1"/>
    </source>
</evidence>
<dbReference type="InterPro" id="IPR010069">
    <property type="entry name" value="CdiA_FHA1_rpt"/>
</dbReference>
<dbReference type="InterPro" id="IPR008619">
    <property type="entry name" value="Filamentous_hemagglutn_rpt"/>
</dbReference>
<feature type="chain" id="PRO_5045922190" evidence="7">
    <location>
        <begin position="34"/>
        <end position="4142"/>
    </location>
</feature>
<gene>
    <name evidence="9" type="ORF">MXM28_17790</name>
</gene>
<comment type="similarity">
    <text evidence="5">In the N-terminal section; belongs to the CdiA toxin family.</text>
</comment>
<dbReference type="Pfam" id="PF13332">
    <property type="entry name" value="Fil_haemagg_2"/>
    <property type="match status" value="4"/>
</dbReference>
<evidence type="ECO:0000256" key="4">
    <source>
        <dbReference type="ARBA" id="ARBA00023026"/>
    </source>
</evidence>
<dbReference type="Gene3D" id="2.160.20.10">
    <property type="entry name" value="Single-stranded right-handed beta-helix, Pectin lyase-like"/>
    <property type="match status" value="1"/>
</dbReference>
<dbReference type="NCBIfam" id="TIGR01731">
    <property type="entry name" value="fil_hemag_20aa"/>
    <property type="match status" value="32"/>
</dbReference>
<keyword evidence="3" id="KW-1266">Target cell cytoplasm</keyword>
<dbReference type="Proteomes" id="UP001306510">
    <property type="component" value="Unassembled WGS sequence"/>
</dbReference>
<reference evidence="9 10" key="1">
    <citation type="submission" date="2022-04" db="EMBL/GenBank/DDBJ databases">
        <title>Whole genome surviellance of AMR bacteria from Assam, India: One Health Study.</title>
        <authorList>
            <person name="Mendem S.K."/>
            <person name="Rakshit O."/>
            <person name="Murugesan D."/>
            <person name="Shome R."/>
            <person name="Raisen C."/>
            <person name="Holmes M.A."/>
            <person name="Saikia K."/>
            <person name="Shome B.R."/>
        </authorList>
    </citation>
    <scope>NUCLEOTIDE SEQUENCE [LARGE SCALE GENOMIC DNA]</scope>
    <source>
        <strain evidence="9 10">MGG-11lp</strain>
    </source>
</reference>
<evidence type="ECO:0000256" key="1">
    <source>
        <dbReference type="ARBA" id="ARBA00004219"/>
    </source>
</evidence>
<dbReference type="InterPro" id="IPR049271">
    <property type="entry name" value="DUF6862"/>
</dbReference>
<dbReference type="InterPro" id="IPR008638">
    <property type="entry name" value="FhaB/CdiA-like_TPS"/>
</dbReference>
<evidence type="ECO:0000256" key="7">
    <source>
        <dbReference type="SAM" id="SignalP"/>
    </source>
</evidence>
<dbReference type="InterPro" id="IPR011050">
    <property type="entry name" value="Pectin_lyase_fold/virulence"/>
</dbReference>
<comment type="caution">
    <text evidence="9">The sequence shown here is derived from an EMBL/GenBank/DDBJ whole genome shotgun (WGS) entry which is preliminary data.</text>
</comment>
<dbReference type="NCBIfam" id="TIGR01901">
    <property type="entry name" value="adhes_NPXG"/>
    <property type="match status" value="1"/>
</dbReference>
<dbReference type="InterPro" id="IPR012334">
    <property type="entry name" value="Pectin_lyas_fold"/>
</dbReference>
<evidence type="ECO:0000256" key="2">
    <source>
        <dbReference type="ARBA" id="ARBA00022656"/>
    </source>
</evidence>
<keyword evidence="4" id="KW-0843">Virulence</keyword>
<dbReference type="SMART" id="SM00912">
    <property type="entry name" value="Haemagg_act"/>
    <property type="match status" value="1"/>
</dbReference>
<dbReference type="InterPro" id="IPR057580">
    <property type="entry name" value="Deam_C"/>
</dbReference>
<keyword evidence="7" id="KW-0732">Signal</keyword>
<sequence>MDTRHPPVRFSQRLISWIVCGLMVWQPMAPAVAAALTPTGQTTVDRAGNGVPVVNIATPNGAGISHNQFGEYNVGKEGLILNNGTDRLTRTQLGGLIQNNPNLQAGREAKGIINEVTGASRSQLQGYTEVAGKAANVMVANPYGITCNGCGFINTPNVTLTTGKPQFDASGNLQALEVTKGAITVEGQGLDASKSDALSIIARATEVNAAIHANDLTVTAGANRVGADGSVRPVAGQGAAPVVAVDTGALGGMYANRIRLVSSETGVGVNLGNLTARQGDIQLDAGGKLTVTNSLASGSITANGAGVALSGSHQAGGALSVASSRDVELNNSTLASQGDMRLSAAGKVQTTGGGTNSAGALAVSSGQGMTLSNTSLVSRGAATLDSKATLTVNGGGVSAQGGALTVTSKQGVALADATLTGQADTTLSTGGSLTQRGGSVTSKGALSVAAGKDITLTNTRSGSNTRATLSSGGTLSSTASAVSAGENLALSGGQLMMDGQSRADAAGDVRLTGSAVSNQGQVNAGRDIALSGDRVSSSGQLAAKGRLDVNAEELTNGGTAQGNDVTLKGQTVTNSGTLQSAGNLALSAGTLEQRGTLSAKGNANVTAQQALRNSGSLLADGAMSVTADALEQNGTLSGATALTAQAGTLTSGQASRTTSQGNVQITATRSASLNGQTDAAGALTVSTGDLTTGQDAHLQSGQGLTLQAQNVALNGTQAAKGALSVTAGTLAHAGKSTGNALSFNATGDLTSGGELTAGTLSLSGNNILHSGVAKADRMTLTAPGRITSSGTLVAGTLALDGASVENGGLLQGTTLLGLKTGSLTNLAGGSVYSTQDLTLNVPVLSNSGLITTDGTLRLRGDTLTNQGEINGVSLSSDYLSLTNTDTGRLLADDRLTVNGTAFANAGNIAASDLHITADSLQNQGTVGGDSALTLGVADLTNRGALRSSGTLTLGGDTLANSGELSATALLLNLTRQASNDADGRVIARNGLTLTTASLTNSGLMAGTDAQFNSASVTNGGTLQGTHSLTATGTQLSNQQAGMLLSGGALDLHHTTLNNAGLLQGNTLNLATGEWMNTGNALGEAGVTAAVTGTLTNSGKVLSQQALDVQADRTDNRGQLLAKVLTLRGDLQNSGLLQGSSTLAWSGNTFTNQPQGQVTGGETLTLSGQTLSNAGSLQGRSATLDAGSLNNQGSVQTLDALTLSATGRLDNTGALLSQNLFTLTAAQLFNDGQLAGKALMVKAAQLNNTGILQGNDTLALTTRALSNGATGQLVSGSSLDLSLDTLDNAGLLLVKGGFTLRGSDLTNRGDIQAQDLDLGLSSALTSTGNIVATGDAALHATTLTSSGTVAGKTLTAGATELRNSGLMQGSSAVNAAADRFINEQNGKWLSGGGFTLTGGELTNAGTLQGATLGMTGTTLTNSGTVNGQTGLSGTLGGALTNTGLLQSGGTTAFTADTLANPGRITGGTLSLTAREMNNGGLMQGTNGLALTGTALTTGAASRTLSGGMLTLDAGQLTTQGTLQGNGADIRASDWTHGGSLLSQGALTATTGGTLTSAGSLMSQGRADITAQTLDNRGQLLSEGDVTLGGSTLKNSGTVQGNTLALRQDSINNQGTLTGLQSLTVQGEQRLMARMAMAAPQQALINGAGGRLLTQGALTIASGAVTNAGSWQAQNILLNAQSLSNSGTVQSADGLQMTLADTLTGTAGSRITALGAATLQAATLANQGQWAAKNLTLTGGTLSNSGAISGVNGLTLSQTVAVSQQSGGTLLSGGALNVTAASVTSDGKMQGSTLGITTGALTNGGRLQGDNGATLALSGTLTNNSGGEIVSRDGLTLTTPALFNYGLIQGGGETRVTASSQARNDGRLLSGARLTLGTPQFTGTGWLQATDLILNAANATNGGTWVADRATLTGTSFASQGTTQAGQLTVNYGQLNNSGTLLGNAQLNINADQVTQSAGGRLLSGGNLWLQSRGLDLTGQLVSLGDLTLQLTNAFTSRTAVAAGRTLTISSGGDIDNRSVLQGQAVNLNAGGQLSNSGQITTGGGSSTLSGSSVALNGAGSVQGGGDITVASRSNITVDGFTGTRGSLTLSAPGAIVNTALLYAANNLALFADSITNQRGDIMAGNNLWMQRDAAGNANSQVVNTSGNIETQNGDIAIRTGSLLNEREGISENRSYQAATGSPAASGATSISVKVTDLPPDEWGYIYTIYSGAGGGNIFSIVAPMPSGAVQRYLVGSTVVNVTATGGVARIAANRDLAINAATLNNRAGYLLAGNGMNLSGNSLNNQSWFGYSEDEYKVYRFSGKTGKVSSLKGSPASGNDNNRRVTYTLDGAPQYETHTTDQALRAVIQAGGQVTANFTSNISNTATTSNGGGISHSIPAPSLNTLSNQTVGSGVQKQGLNTTGTVAVNSPQWNDQLQGALQQLNGGGALENGGASGTSLSNIGTRQKDNANLGQLGALANAGVTTADLRTAQGGAVGHYQGQRVDTSAYPLPSGNNGYFVFSDNPKSPYLISINPKLNGLGQLDPALFADLNAMLGVKPSSTAPQETRLAFTDEKQFLGSSYMLGRLNLNPDYDYRFLGDAAFDTRYVSNVVLNQTGNRYLNGIGSDLDQMRYLMDNAAAAQQSLGLQFGVSLTADQIAALDHSLLWWEKATVNGETVMVPKLYLSPKDVTVNNGSVIAGNNVTLKGGDITSSGSSLLAKNSLTLDSQNSISNLNNGLMKAGGDLNLSAIGDINNISSTISGKTVALESLDGSINNLTQVEQIDINAGGKYGKIGLKDTLLGNTASITAQDGLSLEAGKNITVTGANLASGGDMLLNAWGNIAVNANQINDAFSSSRAKTSRSSVTYQGSNVTAGGNLLVNAGHNLDVTASDVKAGGRAGLSAGNDLNLNAAQTSESSRKGKSESHSTGLDRTTISAGDNLVLKAGQDINAQAAALAAEKSVGLQAGRDVNLAAEETTQGDSYKSGKKTVINESVRQQGTEIASGANTQILAGRDVTTEAAQVTAKGDIGVAAGRDVNLNTATESDYHYKEQTKTKKGFLSKKTTHTIEENSATRESGSLLSGDNVQVVAGNNLLVNGSAVAGDGDVKLKAGNNVDIVAATNSDTSWRFKEEKKSGLMGSGGIGFTIGSSKSTHDLREKGTTQSQSFSTVGSTGGNVAISAGNQAHIGGADLIAGKDLSLSGDSVIIEPGHDKRTRDETFEQKKSGLTVALSGTVGSAINNAVSAAQETKEQSDGRLKALQATKTVLSGVQAGQAADMAATTGDPNAMGVSLSLTTQKSKSQQHAESDAVAGSTLNAGNNLAITANGKNKGANSGDIVIAGSQLKAGGDTTLDAQNDILLSGAANTQKTSGKNSSSGGGIGVSIGAGGNGAGISVFANVNAAHGKDKGNGTDWTETTIDSGKNVILKSGHDTVLDGAQVNGNKIVADVGHDLLMRSQQNNSDYDSKQTSVAAGGSFTFGTMSGSGYINASQDKMKSRFDSVAEQTGLYAGDGGFDITVGHHTQLDGAVIASTATPDKNSLDTGTLGFSDIHNEADFKTSHSGISLSGGGSFGEKFQGNLPGGMISAAGNKGHKEGTTQAAVAEGSLTIRDKANQKQDVADLSRDTEHANDSISPIFDKEKEQNRLNAVGMISDIGSQVADIARTQGDLNGLKAAQKETGATLPANATEKERQNYLAKLRDTQAYKNVMVTYGTGSAMQRGIQAATAALQGLAGGNIGGALAGASAPELANIIGHHAGIDDDTAAKAIAHAILGGVTAALQGNSAAAGAVGAASGELIATAIARQFYPDTDPSKLTEEQKQTVSTLASVSAGIAGGIAGGNTAGAATGASAGKNAVENNYLSVSEKTELEIAKQTLKNSKDPAEREKAQQKYDALIEKDISSDKDVIDACGNGNAGSSACAGARLKVIATKEGYEDGPYNSKYSQQYADAYGQIVNLLDITSVDAQNQQQVKDAMINYFMVTKGVDRQTAESYTETKQGLEIIAASVTPILGSAAAKQLSKVVDANLKVVARGNVDGVKFSDTNQGIRPSQLADFNKPTLINDVVQAKIDKRPDKNLPNGNMGTAHAEVGVIQQAYEKGMTNGKDMLMSVSGEKVCSYCLSDIKIMAERSGLKSLTLFEETTGRTLYWQSGTKGFRVKGANDE</sequence>
<comment type="subcellular location">
    <subcellularLocation>
        <location evidence="1">Target cell</location>
        <location evidence="1">Target cell cytoplasm</location>
    </subcellularLocation>
</comment>
<dbReference type="Pfam" id="PF21726">
    <property type="entry name" value="DUF6862"/>
    <property type="match status" value="1"/>
</dbReference>
<evidence type="ECO:0000259" key="8">
    <source>
        <dbReference type="SMART" id="SM00912"/>
    </source>
</evidence>
<evidence type="ECO:0000256" key="5">
    <source>
        <dbReference type="ARBA" id="ARBA00024043"/>
    </source>
</evidence>
<keyword evidence="2" id="KW-0800">Toxin</keyword>
<feature type="compositionally biased region" description="Polar residues" evidence="6">
    <location>
        <begin position="2885"/>
        <end position="2896"/>
    </location>
</feature>
<dbReference type="Pfam" id="PF05860">
    <property type="entry name" value="TPS"/>
    <property type="match status" value="1"/>
</dbReference>
<feature type="region of interest" description="Disordered" evidence="6">
    <location>
        <begin position="2884"/>
        <end position="2913"/>
    </location>
</feature>
<dbReference type="EMBL" id="JALLMC010000006">
    <property type="protein sequence ID" value="MEB6411529.1"/>
    <property type="molecule type" value="Genomic_DNA"/>
</dbReference>
<evidence type="ECO:0000256" key="6">
    <source>
        <dbReference type="SAM" id="MobiDB-lite"/>
    </source>
</evidence>
<proteinExistence type="inferred from homology"/>
<dbReference type="InterPro" id="IPR006914">
    <property type="entry name" value="VENN_dom"/>
</dbReference>
<evidence type="ECO:0000256" key="3">
    <source>
        <dbReference type="ARBA" id="ARBA00022913"/>
    </source>
</evidence>
<dbReference type="InterPro" id="IPR025157">
    <property type="entry name" value="Hemagglutinin_rpt"/>
</dbReference>
<feature type="domain" description="Filamentous haemagglutinin FhaB/tRNA nuclease CdiA-like TPS" evidence="8">
    <location>
        <begin position="48"/>
        <end position="170"/>
    </location>
</feature>
<organism evidence="9 10">
    <name type="scientific">Enterobacter vonholyi</name>
    <dbReference type="NCBI Taxonomy" id="2797505"/>
    <lineage>
        <taxon>Bacteria</taxon>
        <taxon>Pseudomonadati</taxon>
        <taxon>Pseudomonadota</taxon>
        <taxon>Gammaproteobacteria</taxon>
        <taxon>Enterobacterales</taxon>
        <taxon>Enterobacteriaceae</taxon>
        <taxon>Enterobacter</taxon>
    </lineage>
</organism>
<accession>A0ABU6E5N9</accession>
<evidence type="ECO:0000313" key="10">
    <source>
        <dbReference type="Proteomes" id="UP001306510"/>
    </source>
</evidence>
<dbReference type="Pfam" id="PF05594">
    <property type="entry name" value="Fil_haemagg"/>
    <property type="match status" value="13"/>
</dbReference>
<protein>
    <submittedName>
        <fullName evidence="9">Hemagglutinin repeat-containing protein</fullName>
    </submittedName>
</protein>
<feature type="signal peptide" evidence="7">
    <location>
        <begin position="1"/>
        <end position="33"/>
    </location>
</feature>
<dbReference type="Pfam" id="PF04829">
    <property type="entry name" value="PT-VENN"/>
    <property type="match status" value="1"/>
</dbReference>
<dbReference type="SUPFAM" id="SSF51126">
    <property type="entry name" value="Pectin lyase-like"/>
    <property type="match status" value="1"/>
</dbReference>
<name>A0ABU6E5N9_9ENTR</name>
<dbReference type="Pfam" id="PF24241">
    <property type="entry name" value="Deam_C"/>
    <property type="match status" value="1"/>
</dbReference>